<evidence type="ECO:0000256" key="4">
    <source>
        <dbReference type="ARBA" id="ARBA00038299"/>
    </source>
</evidence>
<evidence type="ECO:0000313" key="12">
    <source>
        <dbReference type="EMBL" id="TCD60555.1"/>
    </source>
</evidence>
<feature type="domain" description="Xrn1 helical" evidence="8">
    <location>
        <begin position="273"/>
        <end position="698"/>
    </location>
</feature>
<keyword evidence="13" id="KW-1185">Reference proteome</keyword>
<evidence type="ECO:0000256" key="6">
    <source>
        <dbReference type="SAM" id="MobiDB-lite"/>
    </source>
</evidence>
<gene>
    <name evidence="12" type="ORF">EIP91_009871</name>
</gene>
<proteinExistence type="inferred from homology"/>
<feature type="domain" description="5'-3' exoribonuclease 1 SH3-like" evidence="9">
    <location>
        <begin position="1187"/>
        <end position="1253"/>
    </location>
</feature>
<dbReference type="Gene3D" id="3.40.50.12390">
    <property type="match status" value="2"/>
</dbReference>
<dbReference type="EMBL" id="RWJN01000578">
    <property type="protein sequence ID" value="TCD60555.1"/>
    <property type="molecule type" value="Genomic_DNA"/>
</dbReference>
<dbReference type="FunFam" id="3.40.50.12390:FF:000002">
    <property type="entry name" value="5'-3' exoribonuclease 1"/>
    <property type="match status" value="1"/>
</dbReference>
<dbReference type="EC" id="3.1.13.-" evidence="5"/>
<feature type="domain" description="5'-3' exoribonuclease 1 D1" evidence="10">
    <location>
        <begin position="747"/>
        <end position="938"/>
    </location>
</feature>
<dbReference type="InterPro" id="IPR016494">
    <property type="entry name" value="5_3_exoribonuclease_1"/>
</dbReference>
<dbReference type="Pfam" id="PF03159">
    <property type="entry name" value="XRN_N"/>
    <property type="match status" value="1"/>
</dbReference>
<dbReference type="Gene3D" id="2.30.30.750">
    <property type="match status" value="1"/>
</dbReference>
<dbReference type="InterPro" id="IPR004859">
    <property type="entry name" value="Xrn1_N"/>
</dbReference>
<dbReference type="InterPro" id="IPR047008">
    <property type="entry name" value="XRN1_SH3_sf"/>
</dbReference>
<reference evidence="12 13" key="1">
    <citation type="submission" date="2018-11" db="EMBL/GenBank/DDBJ databases">
        <title>Genome assembly of Steccherinum ochraceum LE-BIN_3174, the white-rot fungus of the Steccherinaceae family (The Residual Polyporoid clade, Polyporales, Basidiomycota).</title>
        <authorList>
            <person name="Fedorova T.V."/>
            <person name="Glazunova O.A."/>
            <person name="Landesman E.O."/>
            <person name="Moiseenko K.V."/>
            <person name="Psurtseva N.V."/>
            <person name="Savinova O.S."/>
            <person name="Shakhova N.V."/>
            <person name="Tyazhelova T.V."/>
            <person name="Vasina D.V."/>
        </authorList>
    </citation>
    <scope>NUCLEOTIDE SEQUENCE [LARGE SCALE GENOMIC DNA]</scope>
    <source>
        <strain evidence="12 13">LE-BIN_3174</strain>
    </source>
</reference>
<evidence type="ECO:0000256" key="2">
    <source>
        <dbReference type="ARBA" id="ARBA00022801"/>
    </source>
</evidence>
<evidence type="ECO:0000256" key="5">
    <source>
        <dbReference type="PIRNR" id="PIRNR006743"/>
    </source>
</evidence>
<dbReference type="InterPro" id="IPR047007">
    <property type="entry name" value="XRN1_D1_sf"/>
</dbReference>
<dbReference type="GO" id="GO:0000184">
    <property type="term" value="P:nuclear-transcribed mRNA catabolic process, nonsense-mediated decay"/>
    <property type="evidence" value="ECO:0007669"/>
    <property type="project" value="UniProtKB-KW"/>
</dbReference>
<feature type="compositionally biased region" description="Acidic residues" evidence="6">
    <location>
        <begin position="479"/>
        <end position="494"/>
    </location>
</feature>
<name>A0A4R0R6J7_9APHY</name>
<dbReference type="PANTHER" id="PTHR12341:SF7">
    <property type="entry name" value="5'-3' EXORIBONUCLEASE 1"/>
    <property type="match status" value="1"/>
</dbReference>
<evidence type="ECO:0000259" key="8">
    <source>
        <dbReference type="Pfam" id="PF17846"/>
    </source>
</evidence>
<dbReference type="Proteomes" id="UP000292702">
    <property type="component" value="Unassembled WGS sequence"/>
</dbReference>
<dbReference type="Pfam" id="PF18129">
    <property type="entry name" value="SH3_12"/>
    <property type="match status" value="1"/>
</dbReference>
<protein>
    <recommendedName>
        <fullName evidence="5">5'-3' exoribonuclease 1</fullName>
        <ecNumber evidence="5">3.1.13.-</ecNumber>
    </recommendedName>
</protein>
<dbReference type="CDD" id="cd18673">
    <property type="entry name" value="PIN_XRN1-2-like"/>
    <property type="match status" value="1"/>
</dbReference>
<dbReference type="Pfam" id="PF18334">
    <property type="entry name" value="XRN1_D2_D3"/>
    <property type="match status" value="1"/>
</dbReference>
<dbReference type="InterPro" id="IPR041106">
    <property type="entry name" value="XRN1_D2_D3"/>
</dbReference>
<keyword evidence="5" id="KW-0963">Cytoplasm</keyword>
<dbReference type="Gene3D" id="1.25.40.1050">
    <property type="match status" value="1"/>
</dbReference>
<keyword evidence="1 5" id="KW-0540">Nuclease</keyword>
<evidence type="ECO:0000259" key="9">
    <source>
        <dbReference type="Pfam" id="PF18129"/>
    </source>
</evidence>
<evidence type="ECO:0000259" key="11">
    <source>
        <dbReference type="Pfam" id="PF18334"/>
    </source>
</evidence>
<dbReference type="GO" id="GO:0004534">
    <property type="term" value="F:5'-3' RNA exonuclease activity"/>
    <property type="evidence" value="ECO:0007669"/>
    <property type="project" value="TreeGrafter"/>
</dbReference>
<dbReference type="GO" id="GO:0005634">
    <property type="term" value="C:nucleus"/>
    <property type="evidence" value="ECO:0007669"/>
    <property type="project" value="TreeGrafter"/>
</dbReference>
<dbReference type="GO" id="GO:0005737">
    <property type="term" value="C:cytoplasm"/>
    <property type="evidence" value="ECO:0007669"/>
    <property type="project" value="UniProtKB-SubCell"/>
</dbReference>
<evidence type="ECO:0000259" key="10">
    <source>
        <dbReference type="Pfam" id="PF18332"/>
    </source>
</evidence>
<keyword evidence="5" id="KW-0866">Nonsense-mediated mRNA decay</keyword>
<dbReference type="Gene3D" id="2.30.30.30">
    <property type="match status" value="1"/>
</dbReference>
<dbReference type="InterPro" id="IPR041412">
    <property type="entry name" value="Xrn1_helical"/>
</dbReference>
<keyword evidence="2 5" id="KW-0378">Hydrolase</keyword>
<dbReference type="InterPro" id="IPR041385">
    <property type="entry name" value="SH3_12"/>
</dbReference>
<feature type="compositionally biased region" description="Polar residues" evidence="6">
    <location>
        <begin position="1262"/>
        <end position="1277"/>
    </location>
</feature>
<comment type="similarity">
    <text evidence="4 5">Belongs to the 5'-3' exonuclease family.</text>
</comment>
<comment type="caution">
    <text evidence="12">The sequence shown here is derived from an EMBL/GenBank/DDBJ whole genome shotgun (WGS) entry which is preliminary data.</text>
</comment>
<dbReference type="GO" id="GO:0003723">
    <property type="term" value="F:RNA binding"/>
    <property type="evidence" value="ECO:0007669"/>
    <property type="project" value="UniProtKB-KW"/>
</dbReference>
<feature type="domain" description="Xrn1 N-terminal" evidence="7">
    <location>
        <begin position="1"/>
        <end position="227"/>
    </location>
</feature>
<dbReference type="Gene3D" id="2.170.260.40">
    <property type="match status" value="1"/>
</dbReference>
<accession>A0A4R0R6J7</accession>
<dbReference type="STRING" id="92696.A0A4R0R6J7"/>
<dbReference type="GO" id="GO:0016075">
    <property type="term" value="P:rRNA catabolic process"/>
    <property type="evidence" value="ECO:0007669"/>
    <property type="project" value="TreeGrafter"/>
</dbReference>
<feature type="compositionally biased region" description="Low complexity" evidence="6">
    <location>
        <begin position="1359"/>
        <end position="1382"/>
    </location>
</feature>
<comment type="subcellular location">
    <subcellularLocation>
        <location evidence="5">Cytoplasm</location>
    </subcellularLocation>
</comment>
<dbReference type="InterPro" id="IPR027073">
    <property type="entry name" value="5_3_exoribonuclease"/>
</dbReference>
<dbReference type="Pfam" id="PF18332">
    <property type="entry name" value="XRN1_D1"/>
    <property type="match status" value="1"/>
</dbReference>
<evidence type="ECO:0000256" key="3">
    <source>
        <dbReference type="ARBA" id="ARBA00022839"/>
    </source>
</evidence>
<evidence type="ECO:0000313" key="13">
    <source>
        <dbReference type="Proteomes" id="UP000292702"/>
    </source>
</evidence>
<dbReference type="PANTHER" id="PTHR12341">
    <property type="entry name" value="5'-&gt;3' EXORIBONUCLEASE"/>
    <property type="match status" value="1"/>
</dbReference>
<dbReference type="Pfam" id="PF17846">
    <property type="entry name" value="XRN_M"/>
    <property type="match status" value="1"/>
</dbReference>
<dbReference type="InterPro" id="IPR014722">
    <property type="entry name" value="Rib_uL2_dom2"/>
</dbReference>
<sequence length="1420" mass="160467">MGIPKFFRYISERYPLTSQLIQENNIPEFDNLYIDFNGIIHNCSHPNDEDAHFRLSEEQIFTSIFTYVDHLFGKIKPKKLFFMAVDGVAPRAKMNQQRSRRFRTAKEAKEVREKAERKGEKLPEEKAFDSNCITPGTPFMARLSEQLRYFVNKKITEDSNWRDVTVVLSGHEVPGEGEHKIMEYIRKSRAQADYDPNVRHCLYGLDADLIMLALLSHDPHFCLLREEVKFGPSKSKANKSLESINFYLLHLTLMREYLDLEFHDIEPMLPFNYNLERVIDDFILLAVFIGNDFLPHLPDLHIHENGLERLFEIYKKALPSLDGYINESGTINTRRLQVILDEMAEWEKEIFQKEYADMNWYKGKQAKHVKEMESARNRNKLVLTQPQREIFDQVRAFVLDHRNPTSQAHLRRTRLAMPNTFPARERKFIATLADDLHLSLTWDEYDDDDQNLVVWRFPGELDEPLPENGNGNGHTNGGEAEEEDEAWEDEEDEESKAAVDRILTKYAKAKVMEDDQDGDFDRRYEASVKEKMDEWKRGYYKGKLEISYDDPKEMGDLIYRYIEGVQWVMHYYYSGVASWGWFYDYHYAPRISDLMGVDKMTFHFELGKPFFPFQQLMGVLPEASKEHIPRAYQELMYDVNSPILDFYPTEFESDLNGKKQEWEAVVKIPFIDEVRLLKAMGSRDHMLTQEERQRNSFGTSTQFSFNPGEPTVYPSSLPGFFPALHRCTCKMEPYDLPTLDGLHLIEGLCDGVFLGAAALAGFPSLQTLPHTAALGHHGVNVHGSESRNKSMVVHIQNAHEDKKIAAVAEEMIGQRTFVGWPFLKEGVVSSVSDSLFKYEKMTVVPGSAPKVISNPHSPQGVGLWKMKAEKIEHYYSKRCGIITGNIDVLVHVRPLKGLKRLDTGALVKDYEGPEKETEQAVQMTVSEVVSEDPRFMEKEAPPLSEEFPVDSKVFFLGEHAYGVAAQVSETTKETLSVILAFFPSEQAENEKFKEVVTNRAAQRYFPSFKVAEMVGLSSMAIARITSRFMVLTSDGQKHDLGLSLKFEAKSLKVIDYSKKDGKYWEFSDKAVDLIREYAQTYPEVMAVLRHAGDAMVQSDEVFRNAENPDAKVKEAKAWLSTKGVRGFEPVSLFCDQLKKETVKEIEELADRTTSSKSRDAIKKAIVKGIPRQAVLKPAHSAYRLQNQHFALGDRVTMVQDSGGVPLSAKGVVIGMNAKTMDVVWDVPFMSGSTLSDRCSAYRGSTVEFTSCLNLTHPQFIASTNPNAPTQQKPTTPFNPRFGPHPAIQPKPGQQAASGFRPAPQTQGTPVHIMSNPNRGRGAIVNGRGGAHPNGSSANHHPSGSVDHPRGGPRGGARGGFVPLVRGGPPHVPPRGGFAPPFRGRGGPPHDFDRGRGRGFSPRGGLRGGRGRGNAAPPVPT</sequence>
<feature type="region of interest" description="Disordered" evidence="6">
    <location>
        <begin position="460"/>
        <end position="495"/>
    </location>
</feature>
<feature type="region of interest" description="Disordered" evidence="6">
    <location>
        <begin position="1262"/>
        <end position="1420"/>
    </location>
</feature>
<dbReference type="InterPro" id="IPR040992">
    <property type="entry name" value="XRN1_D1"/>
</dbReference>
<keyword evidence="3 5" id="KW-0269">Exonuclease</keyword>
<comment type="function">
    <text evidence="5">Multifunctional protein that exhibits several independent functions at different levels of the cellular processes. 5'-3' exonuclease component of the nonsense-mediated mRNA decay (NMD) which is a highly conserved mRNA degradation pathway, an RNA surveillance system whose role is to identify and rid cells of mRNA with premature termination codons and thus prevents accumulation of potentially harmful truncated proteins.</text>
</comment>
<evidence type="ECO:0000259" key="7">
    <source>
        <dbReference type="Pfam" id="PF03159"/>
    </source>
</evidence>
<evidence type="ECO:0000256" key="1">
    <source>
        <dbReference type="ARBA" id="ARBA00022722"/>
    </source>
</evidence>
<keyword evidence="5" id="KW-0694">RNA-binding</keyword>
<dbReference type="PIRSF" id="PIRSF006743">
    <property type="entry name" value="Exonuclease_Xnr1"/>
    <property type="match status" value="1"/>
</dbReference>
<dbReference type="OrthoDB" id="372487at2759"/>
<organism evidence="12 13">
    <name type="scientific">Steccherinum ochraceum</name>
    <dbReference type="NCBI Taxonomy" id="92696"/>
    <lineage>
        <taxon>Eukaryota</taxon>
        <taxon>Fungi</taxon>
        <taxon>Dikarya</taxon>
        <taxon>Basidiomycota</taxon>
        <taxon>Agaricomycotina</taxon>
        <taxon>Agaricomycetes</taxon>
        <taxon>Polyporales</taxon>
        <taxon>Steccherinaceae</taxon>
        <taxon>Steccherinum</taxon>
    </lineage>
</organism>
<feature type="domain" description="Exoribonuclease Xrn1 D2/D3" evidence="11">
    <location>
        <begin position="942"/>
        <end position="1167"/>
    </location>
</feature>